<evidence type="ECO:0000313" key="3">
    <source>
        <dbReference type="Proteomes" id="UP000886885"/>
    </source>
</evidence>
<comment type="caution">
    <text evidence="2">The sequence shown here is derived from an EMBL/GenBank/DDBJ whole genome shotgun (WGS) entry which is preliminary data.</text>
</comment>
<keyword evidence="3" id="KW-1185">Reference proteome</keyword>
<reference evidence="2" key="1">
    <citation type="journal article" date="2020" name="bioRxiv">
        <title>Hybrid origin of Populus tomentosa Carr. identified through genome sequencing and phylogenomic analysis.</title>
        <authorList>
            <person name="An X."/>
            <person name="Gao K."/>
            <person name="Chen Z."/>
            <person name="Li J."/>
            <person name="Yang X."/>
            <person name="Yang X."/>
            <person name="Zhou J."/>
            <person name="Guo T."/>
            <person name="Zhao T."/>
            <person name="Huang S."/>
            <person name="Miao D."/>
            <person name="Khan W.U."/>
            <person name="Rao P."/>
            <person name="Ye M."/>
            <person name="Lei B."/>
            <person name="Liao W."/>
            <person name="Wang J."/>
            <person name="Ji L."/>
            <person name="Li Y."/>
            <person name="Guo B."/>
            <person name="Mustafa N.S."/>
            <person name="Li S."/>
            <person name="Yun Q."/>
            <person name="Keller S.R."/>
            <person name="Mao J."/>
            <person name="Zhang R."/>
            <person name="Strauss S.H."/>
        </authorList>
    </citation>
    <scope>NUCLEOTIDE SEQUENCE</scope>
    <source>
        <strain evidence="2">GM15</strain>
        <tissue evidence="2">Leaf</tissue>
    </source>
</reference>
<dbReference type="AlphaFoldDB" id="A0A8X8AI10"/>
<gene>
    <name evidence="2" type="ORF">POTOM_004778</name>
</gene>
<evidence type="ECO:0000313" key="2">
    <source>
        <dbReference type="EMBL" id="KAG6788701.1"/>
    </source>
</evidence>
<dbReference type="EMBL" id="JAAWWB010000002">
    <property type="protein sequence ID" value="KAG6788701.1"/>
    <property type="molecule type" value="Genomic_DNA"/>
</dbReference>
<proteinExistence type="inferred from homology"/>
<sequence>MATVELQLSLDPFAKLPITKASFELLSFSSIHMNVSVIIRHSGNDSVFFLPYPLHHPSVPVLTKISLSLARAYVPVPTSMILRNMPPLHILWPVASHTVKMDIGTLSGVKFLGSDVRWFLTLSSKRSVHAKVVKPDAMTFNRVLDACVRLKSSLKGQEIVDLMSQTGWLEMAHDILNEMDAAGDPIGFTQHMALLTAYYKAANNASSSSSKSDLIDFLVREMREEEKAVPSGVSRATLAART</sequence>
<organism evidence="2 3">
    <name type="scientific">Populus tomentosa</name>
    <name type="common">Chinese white poplar</name>
    <dbReference type="NCBI Taxonomy" id="118781"/>
    <lineage>
        <taxon>Eukaryota</taxon>
        <taxon>Viridiplantae</taxon>
        <taxon>Streptophyta</taxon>
        <taxon>Embryophyta</taxon>
        <taxon>Tracheophyta</taxon>
        <taxon>Spermatophyta</taxon>
        <taxon>Magnoliopsida</taxon>
        <taxon>eudicotyledons</taxon>
        <taxon>Gunneridae</taxon>
        <taxon>Pentapetalae</taxon>
        <taxon>rosids</taxon>
        <taxon>fabids</taxon>
        <taxon>Malpighiales</taxon>
        <taxon>Salicaceae</taxon>
        <taxon>Saliceae</taxon>
        <taxon>Populus</taxon>
    </lineage>
</organism>
<name>A0A8X8AI10_POPTO</name>
<accession>A0A8X8AI10</accession>
<dbReference type="Proteomes" id="UP000886885">
    <property type="component" value="Chromosome 1D"/>
</dbReference>
<dbReference type="PANTHER" id="PTHR46598:SF3">
    <property type="entry name" value="OS07G0495300 PROTEIN"/>
    <property type="match status" value="1"/>
</dbReference>
<comment type="similarity">
    <text evidence="1">Belongs to the PPR family. P subfamily.</text>
</comment>
<evidence type="ECO:0000256" key="1">
    <source>
        <dbReference type="ARBA" id="ARBA00007626"/>
    </source>
</evidence>
<protein>
    <recommendedName>
        <fullName evidence="4">Pentatricopeptide repeat-containing protein</fullName>
    </recommendedName>
</protein>
<dbReference type="PANTHER" id="PTHR46598">
    <property type="entry name" value="BNAC05G43320D PROTEIN"/>
    <property type="match status" value="1"/>
</dbReference>
<evidence type="ECO:0008006" key="4">
    <source>
        <dbReference type="Google" id="ProtNLM"/>
    </source>
</evidence>